<dbReference type="AlphaFoldDB" id="A0A4P9YRY0"/>
<accession>A0A4P9YRY0</accession>
<sequence>MNERNRRYVKLQTLKKQGYFDLEKIRRRDAAVYEHYIGKYQKATDKNFTSLTDIVLNVTDVREGCSDNFEDIDIRVLKEKNCHFGEMEDDVDTMQENYKLMVDYLEERIISGKDDIQEDDDVDHFDYIEDQDMIDDYFEENPKLSDKKTCYERFARKPENENESEIDY</sequence>
<name>A0A4P9YRY0_ROZAC</name>
<protein>
    <recommendedName>
        <fullName evidence="1">CCD97-like C-terminal domain-containing protein</fullName>
    </recommendedName>
</protein>
<organism evidence="2 3">
    <name type="scientific">Rozella allomycis (strain CSF55)</name>
    <dbReference type="NCBI Taxonomy" id="988480"/>
    <lineage>
        <taxon>Eukaryota</taxon>
        <taxon>Fungi</taxon>
        <taxon>Fungi incertae sedis</taxon>
        <taxon>Cryptomycota</taxon>
        <taxon>Cryptomycota incertae sedis</taxon>
        <taxon>Rozella</taxon>
    </lineage>
</organism>
<proteinExistence type="predicted"/>
<reference evidence="3" key="1">
    <citation type="journal article" date="2018" name="Nat. Microbiol.">
        <title>Leveraging single-cell genomics to expand the fungal tree of life.</title>
        <authorList>
            <person name="Ahrendt S.R."/>
            <person name="Quandt C.A."/>
            <person name="Ciobanu D."/>
            <person name="Clum A."/>
            <person name="Salamov A."/>
            <person name="Andreopoulos B."/>
            <person name="Cheng J.F."/>
            <person name="Woyke T."/>
            <person name="Pelin A."/>
            <person name="Henrissat B."/>
            <person name="Reynolds N.K."/>
            <person name="Benny G.L."/>
            <person name="Smith M.E."/>
            <person name="James T.Y."/>
            <person name="Grigoriev I.V."/>
        </authorList>
    </citation>
    <scope>NUCLEOTIDE SEQUENCE [LARGE SCALE GENOMIC DNA]</scope>
    <source>
        <strain evidence="3">CSF55</strain>
    </source>
</reference>
<gene>
    <name evidence="2" type="ORF">ROZALSC1DRAFT_26738</name>
</gene>
<evidence type="ECO:0000313" key="3">
    <source>
        <dbReference type="Proteomes" id="UP000281549"/>
    </source>
</evidence>
<dbReference type="Pfam" id="PF09747">
    <property type="entry name" value="CCD97-like_C"/>
    <property type="match status" value="1"/>
</dbReference>
<dbReference type="InterPro" id="IPR040233">
    <property type="entry name" value="CCD97-like_C"/>
</dbReference>
<dbReference type="EMBL" id="ML004923">
    <property type="protein sequence ID" value="RKP21871.1"/>
    <property type="molecule type" value="Genomic_DNA"/>
</dbReference>
<evidence type="ECO:0000259" key="1">
    <source>
        <dbReference type="Pfam" id="PF09747"/>
    </source>
</evidence>
<evidence type="ECO:0000313" key="2">
    <source>
        <dbReference type="EMBL" id="RKP21871.1"/>
    </source>
</evidence>
<dbReference type="Proteomes" id="UP000281549">
    <property type="component" value="Unassembled WGS sequence"/>
</dbReference>
<feature type="domain" description="CCD97-like C-terminal" evidence="1">
    <location>
        <begin position="5"/>
        <end position="47"/>
    </location>
</feature>